<reference evidence="14 16" key="1">
    <citation type="submission" date="2016-08" db="EMBL/GenBank/DDBJ databases">
        <title>New Insights into Marine Group III Euryarchaeota, from dark to light.</title>
        <authorList>
            <person name="Haro-Moreno J.M."/>
            <person name="Rodriguez-Valera F."/>
            <person name="Lopez-Garcia P."/>
            <person name="Moreira D."/>
            <person name="Martin-Cuadrado A.B."/>
        </authorList>
    </citation>
    <scope>NUCLEOTIDE SEQUENCE [LARGE SCALE GENOMIC DNA]</scope>
    <source>
        <strain evidence="14">CG-Epi2</strain>
    </source>
</reference>
<dbReference type="PROSITE" id="PS50944">
    <property type="entry name" value="HTH_DTXR"/>
    <property type="match status" value="1"/>
</dbReference>
<evidence type="ECO:0000256" key="11">
    <source>
        <dbReference type="ARBA" id="ARBA00023211"/>
    </source>
</evidence>
<evidence type="ECO:0000256" key="8">
    <source>
        <dbReference type="ARBA" id="ARBA00023125"/>
    </source>
</evidence>
<comment type="subcellular location">
    <subcellularLocation>
        <location evidence="1">Cytoplasm</location>
    </subcellularLocation>
</comment>
<dbReference type="InterPro" id="IPR036390">
    <property type="entry name" value="WH_DNA-bd_sf"/>
</dbReference>
<dbReference type="PANTHER" id="PTHR33238:SF11">
    <property type="entry name" value="TRANSCRIPTIONAL REGULATOR MNTR"/>
    <property type="match status" value="1"/>
</dbReference>
<dbReference type="AlphaFoldDB" id="A0A1J5TKI7"/>
<dbReference type="SUPFAM" id="SSF46785">
    <property type="entry name" value="Winged helix' DNA-binding domain"/>
    <property type="match status" value="1"/>
</dbReference>
<dbReference type="InterPro" id="IPR036388">
    <property type="entry name" value="WH-like_DNA-bd_sf"/>
</dbReference>
<dbReference type="Gene3D" id="2.30.30.90">
    <property type="match status" value="1"/>
</dbReference>
<comment type="subunit">
    <text evidence="3">Homodimer.</text>
</comment>
<dbReference type="EMBL" id="MIYZ01000041">
    <property type="protein sequence ID" value="OIR21482.1"/>
    <property type="molecule type" value="Genomic_DNA"/>
</dbReference>
<organism evidence="14 16">
    <name type="scientific">Marine Group III euryarchaeote CG-Epi2</name>
    <dbReference type="NCBI Taxonomy" id="1888996"/>
    <lineage>
        <taxon>Archaea</taxon>
        <taxon>Methanobacteriati</taxon>
        <taxon>Thermoplasmatota</taxon>
        <taxon>Thermoplasmata</taxon>
        <taxon>Candidatus Thermoprofundales</taxon>
    </lineage>
</organism>
<dbReference type="SMART" id="SM00899">
    <property type="entry name" value="FeoA"/>
    <property type="match status" value="1"/>
</dbReference>
<keyword evidence="11" id="KW-0464">Manganese</keyword>
<keyword evidence="9" id="KW-0010">Activator</keyword>
<dbReference type="EMBL" id="MIYZ01000004">
    <property type="protein sequence ID" value="OIR22901.1"/>
    <property type="molecule type" value="Genomic_DNA"/>
</dbReference>
<dbReference type="Pfam" id="PF01325">
    <property type="entry name" value="Fe_dep_repress"/>
    <property type="match status" value="1"/>
</dbReference>
<keyword evidence="4" id="KW-0963">Cytoplasm</keyword>
<dbReference type="InterPro" id="IPR022689">
    <property type="entry name" value="Iron_dep_repressor"/>
</dbReference>
<dbReference type="GO" id="GO:0005737">
    <property type="term" value="C:cytoplasm"/>
    <property type="evidence" value="ECO:0007669"/>
    <property type="project" value="UniProtKB-SubCell"/>
</dbReference>
<evidence type="ECO:0000256" key="1">
    <source>
        <dbReference type="ARBA" id="ARBA00004496"/>
    </source>
</evidence>
<evidence type="ECO:0000256" key="7">
    <source>
        <dbReference type="ARBA" id="ARBA00023015"/>
    </source>
</evidence>
<dbReference type="GO" id="GO:0046914">
    <property type="term" value="F:transition metal ion binding"/>
    <property type="evidence" value="ECO:0007669"/>
    <property type="project" value="InterPro"/>
</dbReference>
<evidence type="ECO:0000313" key="14">
    <source>
        <dbReference type="EMBL" id="OIR21482.1"/>
    </source>
</evidence>
<keyword evidence="7" id="KW-0805">Transcription regulation</keyword>
<dbReference type="InterPro" id="IPR050536">
    <property type="entry name" value="DtxR_MntR_Metal-Reg"/>
</dbReference>
<keyword evidence="8" id="KW-0238">DNA-binding</keyword>
<evidence type="ECO:0000256" key="3">
    <source>
        <dbReference type="ARBA" id="ARBA00011738"/>
    </source>
</evidence>
<keyword evidence="10" id="KW-0804">Transcription</keyword>
<dbReference type="Pfam" id="PF04023">
    <property type="entry name" value="FeoA"/>
    <property type="match status" value="1"/>
</dbReference>
<dbReference type="InterPro" id="IPR038157">
    <property type="entry name" value="FeoA_core_dom"/>
</dbReference>
<accession>A0A1J5TKI7</accession>
<proteinExistence type="inferred from homology"/>
<evidence type="ECO:0000313" key="15">
    <source>
        <dbReference type="EMBL" id="OIR22901.1"/>
    </source>
</evidence>
<dbReference type="SMART" id="SM00529">
    <property type="entry name" value="HTH_DTXR"/>
    <property type="match status" value="1"/>
</dbReference>
<dbReference type="PANTHER" id="PTHR33238">
    <property type="entry name" value="IRON (METAL) DEPENDENT REPRESSOR, DTXR FAMILY"/>
    <property type="match status" value="1"/>
</dbReference>
<evidence type="ECO:0000256" key="5">
    <source>
        <dbReference type="ARBA" id="ARBA00022491"/>
    </source>
</evidence>
<evidence type="ECO:0000256" key="9">
    <source>
        <dbReference type="ARBA" id="ARBA00023159"/>
    </source>
</evidence>
<dbReference type="InterPro" id="IPR022687">
    <property type="entry name" value="HTH_DTXR"/>
</dbReference>
<evidence type="ECO:0000256" key="6">
    <source>
        <dbReference type="ARBA" id="ARBA00023004"/>
    </source>
</evidence>
<feature type="domain" description="HTH dtxR-type" evidence="13">
    <location>
        <begin position="1"/>
        <end position="61"/>
    </location>
</feature>
<evidence type="ECO:0000256" key="12">
    <source>
        <dbReference type="ARBA" id="ARBA00032593"/>
    </source>
</evidence>
<dbReference type="GO" id="GO:0003677">
    <property type="term" value="F:DNA binding"/>
    <property type="evidence" value="ECO:0007669"/>
    <property type="project" value="UniProtKB-KW"/>
</dbReference>
<dbReference type="SUPFAM" id="SSF47979">
    <property type="entry name" value="Iron-dependent repressor protein, dimerization domain"/>
    <property type="match status" value="1"/>
</dbReference>
<evidence type="ECO:0000259" key="13">
    <source>
        <dbReference type="PROSITE" id="PS50944"/>
    </source>
</evidence>
<dbReference type="InterPro" id="IPR001367">
    <property type="entry name" value="Fe_dep_repressor"/>
</dbReference>
<sequence>MDSVAVENYLKSIWELGPDDVATQDLAQLLNVAPASATKMIQRLTERGLVKHIPYKGASLTSEGRRRALSVVRRHRLLETFLSQTLDLGREQLHEEAENLEHGLSTELETVIANYLGNPERDPHGHPIPGPNGELPIDEDLLLSDCSLNQYLVVTQVPDRDPELLTWLEKNGIFPGVKLKIISRDDFGGGINVSLDGSSIQISTLVGNEVFVKLEND</sequence>
<dbReference type="Proteomes" id="UP000183615">
    <property type="component" value="Unassembled WGS sequence"/>
</dbReference>
<comment type="similarity">
    <text evidence="2">Belongs to the DtxR/MntR family.</text>
</comment>
<evidence type="ECO:0000256" key="4">
    <source>
        <dbReference type="ARBA" id="ARBA00022490"/>
    </source>
</evidence>
<dbReference type="InterPro" id="IPR008988">
    <property type="entry name" value="Transcriptional_repressor_C"/>
</dbReference>
<keyword evidence="6" id="KW-0408">Iron</keyword>
<evidence type="ECO:0000256" key="10">
    <source>
        <dbReference type="ARBA" id="ARBA00023163"/>
    </source>
</evidence>
<comment type="caution">
    <text evidence="14">The sequence shown here is derived from an EMBL/GenBank/DDBJ whole genome shotgun (WGS) entry which is preliminary data.</text>
</comment>
<evidence type="ECO:0000256" key="2">
    <source>
        <dbReference type="ARBA" id="ARBA00007871"/>
    </source>
</evidence>
<dbReference type="InterPro" id="IPR007167">
    <property type="entry name" value="Fe-transptr_FeoA-like"/>
</dbReference>
<keyword evidence="5" id="KW-0678">Repressor</keyword>
<dbReference type="InterPro" id="IPR036421">
    <property type="entry name" value="Fe_dep_repressor_sf"/>
</dbReference>
<dbReference type="Pfam" id="PF02742">
    <property type="entry name" value="Fe_dep_repr_C"/>
    <property type="match status" value="1"/>
</dbReference>
<name>A0A1J5TKI7_9ARCH</name>
<evidence type="ECO:0000313" key="16">
    <source>
        <dbReference type="Proteomes" id="UP000183615"/>
    </source>
</evidence>
<dbReference type="SUPFAM" id="SSF50037">
    <property type="entry name" value="C-terminal domain of transcriptional repressors"/>
    <property type="match status" value="1"/>
</dbReference>
<dbReference type="GO" id="GO:0046983">
    <property type="term" value="F:protein dimerization activity"/>
    <property type="evidence" value="ECO:0007669"/>
    <property type="project" value="InterPro"/>
</dbReference>
<gene>
    <name evidence="14" type="ORF">BET99_02450</name>
    <name evidence="15" type="ORF">BET99_03265</name>
</gene>
<dbReference type="GO" id="GO:0003700">
    <property type="term" value="F:DNA-binding transcription factor activity"/>
    <property type="evidence" value="ECO:0007669"/>
    <property type="project" value="InterPro"/>
</dbReference>
<dbReference type="Gene3D" id="1.10.10.10">
    <property type="entry name" value="Winged helix-like DNA-binding domain superfamily/Winged helix DNA-binding domain"/>
    <property type="match status" value="1"/>
</dbReference>
<protein>
    <recommendedName>
        <fullName evidence="12">Manganese transport regulator</fullName>
    </recommendedName>
</protein>